<name>A0AAU8M035_9BACT</name>
<evidence type="ECO:0000313" key="2">
    <source>
        <dbReference type="EMBL" id="XCN74578.1"/>
    </source>
</evidence>
<sequence length="79" mass="8284">MKKSLLTGMTGVFLLVAFMILAGCSGEKEEAGVVEQASDKVAGKAAEYLNKPLDAAKKSQAAQNAQNQKLDDVLQEAGD</sequence>
<gene>
    <name evidence="2" type="ORF">Q3M24_07490</name>
</gene>
<accession>A0AAU8M035</accession>
<feature type="compositionally biased region" description="Low complexity" evidence="1">
    <location>
        <begin position="58"/>
        <end position="68"/>
    </location>
</feature>
<protein>
    <recommendedName>
        <fullName evidence="3">Lipoprotein</fullName>
    </recommendedName>
</protein>
<reference evidence="2" key="1">
    <citation type="journal article" date="2024" name="Syst. Appl. Microbiol.">
        <title>First single-strain enrichments of Electrothrix cable bacteria, description of E. aestuarii sp. nov. and E. rattekaaiensis sp. nov., and proposal of a cable bacteria taxonomy following the rules of the SeqCode.</title>
        <authorList>
            <person name="Plum-Jensen L.E."/>
            <person name="Schramm A."/>
            <person name="Marshall I.P.G."/>
        </authorList>
    </citation>
    <scope>NUCLEOTIDE SEQUENCE</scope>
    <source>
        <strain evidence="2">Rat1</strain>
    </source>
</reference>
<feature type="region of interest" description="Disordered" evidence="1">
    <location>
        <begin position="57"/>
        <end position="79"/>
    </location>
</feature>
<dbReference type="AlphaFoldDB" id="A0AAU8M035"/>
<evidence type="ECO:0008006" key="3">
    <source>
        <dbReference type="Google" id="ProtNLM"/>
    </source>
</evidence>
<proteinExistence type="predicted"/>
<dbReference type="KEGG" id="eaj:Q3M24_07490"/>
<evidence type="ECO:0000256" key="1">
    <source>
        <dbReference type="SAM" id="MobiDB-lite"/>
    </source>
</evidence>
<dbReference type="EMBL" id="CP159373">
    <property type="protein sequence ID" value="XCN74578.1"/>
    <property type="molecule type" value="Genomic_DNA"/>
</dbReference>
<organism evidence="2">
    <name type="scientific">Candidatus Electrothrix aestuarii</name>
    <dbReference type="NCBI Taxonomy" id="3062594"/>
    <lineage>
        <taxon>Bacteria</taxon>
        <taxon>Pseudomonadati</taxon>
        <taxon>Thermodesulfobacteriota</taxon>
        <taxon>Desulfobulbia</taxon>
        <taxon>Desulfobulbales</taxon>
        <taxon>Desulfobulbaceae</taxon>
        <taxon>Candidatus Electrothrix</taxon>
    </lineage>
</organism>
<reference evidence="2" key="2">
    <citation type="submission" date="2024-06" db="EMBL/GenBank/DDBJ databases">
        <authorList>
            <person name="Plum-Jensen L.E."/>
            <person name="Schramm A."/>
            <person name="Marshall I.P.G."/>
        </authorList>
    </citation>
    <scope>NUCLEOTIDE SEQUENCE</scope>
    <source>
        <strain evidence="2">Rat1</strain>
    </source>
</reference>
<dbReference type="PROSITE" id="PS51257">
    <property type="entry name" value="PROKAR_LIPOPROTEIN"/>
    <property type="match status" value="1"/>
</dbReference>